<evidence type="ECO:0000256" key="4">
    <source>
        <dbReference type="ARBA" id="ARBA00022692"/>
    </source>
</evidence>
<feature type="non-terminal residue" evidence="18">
    <location>
        <position position="1"/>
    </location>
</feature>
<keyword evidence="12" id="KW-1071">Ligand-gated ion channel</keyword>
<dbReference type="GO" id="GO:0015276">
    <property type="term" value="F:ligand-gated monoatomic ion channel activity"/>
    <property type="evidence" value="ECO:0007669"/>
    <property type="project" value="InterPro"/>
</dbReference>
<dbReference type="Pfam" id="PF10613">
    <property type="entry name" value="Lig_chan-Glu_bd"/>
    <property type="match status" value="1"/>
</dbReference>
<dbReference type="SMART" id="SM00079">
    <property type="entry name" value="PBPe"/>
    <property type="match status" value="1"/>
</dbReference>
<evidence type="ECO:0000259" key="17">
    <source>
        <dbReference type="SMART" id="SM00918"/>
    </source>
</evidence>
<evidence type="ECO:0000256" key="12">
    <source>
        <dbReference type="ARBA" id="ARBA00023286"/>
    </source>
</evidence>
<evidence type="ECO:0000256" key="14">
    <source>
        <dbReference type="ARBA" id="ARBA00034100"/>
    </source>
</evidence>
<dbReference type="EMBL" id="CAJVCH010155733">
    <property type="protein sequence ID" value="CAG7727938.1"/>
    <property type="molecule type" value="Genomic_DNA"/>
</dbReference>
<evidence type="ECO:0000256" key="1">
    <source>
        <dbReference type="ARBA" id="ARBA00004141"/>
    </source>
</evidence>
<dbReference type="Proteomes" id="UP000708208">
    <property type="component" value="Unassembled WGS sequence"/>
</dbReference>
<dbReference type="InterPro" id="IPR015683">
    <property type="entry name" value="Ionotropic_Glu_rcpt"/>
</dbReference>
<evidence type="ECO:0000313" key="18">
    <source>
        <dbReference type="EMBL" id="CAG7727938.1"/>
    </source>
</evidence>
<evidence type="ECO:0000256" key="2">
    <source>
        <dbReference type="ARBA" id="ARBA00008685"/>
    </source>
</evidence>
<evidence type="ECO:0000256" key="8">
    <source>
        <dbReference type="ARBA" id="ARBA00023136"/>
    </source>
</evidence>
<dbReference type="Pfam" id="PF01094">
    <property type="entry name" value="ANF_receptor"/>
    <property type="match status" value="1"/>
</dbReference>
<feature type="domain" description="Ionotropic glutamate receptor C-terminal" evidence="16">
    <location>
        <begin position="138"/>
        <end position="382"/>
    </location>
</feature>
<organism evidence="18 19">
    <name type="scientific">Allacma fusca</name>
    <dbReference type="NCBI Taxonomy" id="39272"/>
    <lineage>
        <taxon>Eukaryota</taxon>
        <taxon>Metazoa</taxon>
        <taxon>Ecdysozoa</taxon>
        <taxon>Arthropoda</taxon>
        <taxon>Hexapoda</taxon>
        <taxon>Collembola</taxon>
        <taxon>Symphypleona</taxon>
        <taxon>Sminthuridae</taxon>
        <taxon>Allacma</taxon>
    </lineage>
</organism>
<keyword evidence="10" id="KW-0325">Glycoprotein</keyword>
<evidence type="ECO:0000256" key="11">
    <source>
        <dbReference type="ARBA" id="ARBA00023257"/>
    </source>
</evidence>
<reference evidence="18" key="1">
    <citation type="submission" date="2021-06" db="EMBL/GenBank/DDBJ databases">
        <authorList>
            <person name="Hodson N. C."/>
            <person name="Mongue J. A."/>
            <person name="Jaron S. K."/>
        </authorList>
    </citation>
    <scope>NUCLEOTIDE SEQUENCE</scope>
</reference>
<accession>A0A8J2NVG4</accession>
<dbReference type="Pfam" id="PF00060">
    <property type="entry name" value="Lig_chan"/>
    <property type="match status" value="1"/>
</dbReference>
<keyword evidence="6" id="KW-0770">Synapse</keyword>
<dbReference type="PANTHER" id="PTHR18966">
    <property type="entry name" value="IONOTROPIC GLUTAMATE RECEPTOR"/>
    <property type="match status" value="1"/>
</dbReference>
<dbReference type="SMART" id="SM00918">
    <property type="entry name" value="Lig_chan-Glu_bd"/>
    <property type="match status" value="1"/>
</dbReference>
<dbReference type="InterPro" id="IPR019594">
    <property type="entry name" value="Glu/Gly-bd"/>
</dbReference>
<keyword evidence="3" id="KW-0813">Transport</keyword>
<keyword evidence="8 15" id="KW-0472">Membrane</keyword>
<protein>
    <recommendedName>
        <fullName evidence="20">Ionotropic glutamate receptor</fullName>
    </recommendedName>
</protein>
<feature type="transmembrane region" description="Helical" evidence="15">
    <location>
        <begin position="345"/>
        <end position="367"/>
    </location>
</feature>
<dbReference type="InterPro" id="IPR001828">
    <property type="entry name" value="ANF_lig-bd_rcpt"/>
</dbReference>
<evidence type="ECO:0000256" key="7">
    <source>
        <dbReference type="ARBA" id="ARBA00023065"/>
    </source>
</evidence>
<keyword evidence="11" id="KW-0628">Postsynaptic cell membrane</keyword>
<gene>
    <name evidence="18" type="ORF">AFUS01_LOCUS16754</name>
</gene>
<feature type="transmembrane region" description="Helical" evidence="15">
    <location>
        <begin position="270"/>
        <end position="291"/>
    </location>
</feature>
<keyword evidence="5 15" id="KW-1133">Transmembrane helix</keyword>
<evidence type="ECO:0000256" key="9">
    <source>
        <dbReference type="ARBA" id="ARBA00023170"/>
    </source>
</evidence>
<keyword evidence="9" id="KW-0675">Receptor</keyword>
<dbReference type="OrthoDB" id="5984008at2759"/>
<evidence type="ECO:0000256" key="15">
    <source>
        <dbReference type="SAM" id="Phobius"/>
    </source>
</evidence>
<keyword evidence="13" id="KW-0407">Ion channel</keyword>
<dbReference type="GO" id="GO:0045211">
    <property type="term" value="C:postsynaptic membrane"/>
    <property type="evidence" value="ECO:0007669"/>
    <property type="project" value="UniProtKB-SubCell"/>
</dbReference>
<evidence type="ECO:0000256" key="5">
    <source>
        <dbReference type="ARBA" id="ARBA00022989"/>
    </source>
</evidence>
<comment type="subcellular location">
    <subcellularLocation>
        <location evidence="1">Membrane</location>
        <topology evidence="1">Multi-pass membrane protein</topology>
    </subcellularLocation>
    <subcellularLocation>
        <location evidence="14">Postsynaptic cell membrane</location>
    </subcellularLocation>
</comment>
<dbReference type="FunFam" id="3.40.190.10:FF:000210">
    <property type="entry name" value="Glutamate receptor ionotropic, kainate 1"/>
    <property type="match status" value="1"/>
</dbReference>
<sequence>MFIPLNEFQTDVALIFDAVDLLGLALERLGSIQEIEIPSLHCQSSKSWQQGYSVINYMKMSHIQGLTGWIQFNTTGFRTDVALEIVQLKEKGLEKIGTWDAKFVKKIQWVNGSDPNDRVGAVEEEDTFIKPTVLKGKTLKVTTIMGAPMIMWKRSEAPLKGNDRFEGYAVELVQNLANMYGFDFEIIPVRDGKYGSQDSKTGEWNGMVREVMDGDADIAVADLTVNKQRAAALDLSMPFMSLGISILFVAPKAKPPSLLSFIAPMENQVWLFVCIAIAGTTLTMFLCARLTPYEWIVPHPCIDDPDELENEFTLRDSFFFVLGTYLCQGAAIAPKTASTRMVAGFWWLFTLIMVSSYTANLATFLIVQDLDESIKMLDDLPKQTKVKYGCLGGGTTATFFRTSPFKTHKQVW</sequence>
<evidence type="ECO:0000256" key="13">
    <source>
        <dbReference type="ARBA" id="ARBA00023303"/>
    </source>
</evidence>
<evidence type="ECO:0000256" key="10">
    <source>
        <dbReference type="ARBA" id="ARBA00023180"/>
    </source>
</evidence>
<feature type="domain" description="Ionotropic glutamate receptor L-glutamate and glycine-binding" evidence="17">
    <location>
        <begin position="148"/>
        <end position="213"/>
    </location>
</feature>
<proteinExistence type="inferred from homology"/>
<dbReference type="AlphaFoldDB" id="A0A8J2NVG4"/>
<evidence type="ECO:0000313" key="19">
    <source>
        <dbReference type="Proteomes" id="UP000708208"/>
    </source>
</evidence>
<comment type="similarity">
    <text evidence="2">Belongs to the glutamate-gated ion channel (TC 1.A.10.1) family.</text>
</comment>
<evidence type="ECO:0000256" key="6">
    <source>
        <dbReference type="ARBA" id="ARBA00023018"/>
    </source>
</evidence>
<comment type="caution">
    <text evidence="18">The sequence shown here is derived from an EMBL/GenBank/DDBJ whole genome shotgun (WGS) entry which is preliminary data.</text>
</comment>
<keyword evidence="19" id="KW-1185">Reference proteome</keyword>
<keyword evidence="4 15" id="KW-0812">Transmembrane</keyword>
<dbReference type="FunFam" id="1.10.287.70:FF:000105">
    <property type="entry name" value="Eye-enriched kainate receptor, isoform A"/>
    <property type="match status" value="1"/>
</dbReference>
<name>A0A8J2NVG4_9HEXA</name>
<dbReference type="InterPro" id="IPR001320">
    <property type="entry name" value="Iontro_rcpt_C"/>
</dbReference>
<evidence type="ECO:0008006" key="20">
    <source>
        <dbReference type="Google" id="ProtNLM"/>
    </source>
</evidence>
<keyword evidence="7" id="KW-0406">Ion transport</keyword>
<evidence type="ECO:0000259" key="16">
    <source>
        <dbReference type="SMART" id="SM00079"/>
    </source>
</evidence>
<evidence type="ECO:0000256" key="3">
    <source>
        <dbReference type="ARBA" id="ARBA00022448"/>
    </source>
</evidence>